<evidence type="ECO:0000313" key="5">
    <source>
        <dbReference type="EMBL" id="MBA2888856.1"/>
    </source>
</evidence>
<dbReference type="GO" id="GO:0006508">
    <property type="term" value="P:proteolysis"/>
    <property type="evidence" value="ECO:0007669"/>
    <property type="project" value="InterPro"/>
</dbReference>
<dbReference type="InterPro" id="IPR011765">
    <property type="entry name" value="Pept_M16_N"/>
</dbReference>
<dbReference type="PANTHER" id="PTHR11851:SF49">
    <property type="entry name" value="MITOCHONDRIAL-PROCESSING PEPTIDASE SUBUNIT ALPHA"/>
    <property type="match status" value="1"/>
</dbReference>
<dbReference type="PROSITE" id="PS00143">
    <property type="entry name" value="INSULINASE"/>
    <property type="match status" value="1"/>
</dbReference>
<dbReference type="InterPro" id="IPR007863">
    <property type="entry name" value="Peptidase_M16_C"/>
</dbReference>
<dbReference type="RefSeq" id="WP_376771721.1">
    <property type="nucleotide sequence ID" value="NZ_BAABAM010000001.1"/>
</dbReference>
<dbReference type="SUPFAM" id="SSF63411">
    <property type="entry name" value="LuxS/MPP-like metallohydrolase"/>
    <property type="match status" value="2"/>
</dbReference>
<feature type="domain" description="Peptidase M16 C-terminal" evidence="4">
    <location>
        <begin position="194"/>
        <end position="373"/>
    </location>
</feature>
<dbReference type="InterPro" id="IPR050361">
    <property type="entry name" value="MPP/UQCRC_Complex"/>
</dbReference>
<evidence type="ECO:0000256" key="2">
    <source>
        <dbReference type="RuleBase" id="RU004447"/>
    </source>
</evidence>
<name>A0A7W0CCY5_9ACTN</name>
<dbReference type="AlphaFoldDB" id="A0A7W0CCY5"/>
<dbReference type="Gene3D" id="3.30.830.10">
    <property type="entry name" value="Metalloenzyme, LuxS/M16 peptidase-like"/>
    <property type="match status" value="2"/>
</dbReference>
<gene>
    <name evidence="5" type="ORF">HNR30_000191</name>
</gene>
<accession>A0A7W0CCY5</accession>
<dbReference type="InterPro" id="IPR001431">
    <property type="entry name" value="Pept_M16_Zn_BS"/>
</dbReference>
<evidence type="ECO:0000256" key="1">
    <source>
        <dbReference type="ARBA" id="ARBA00007261"/>
    </source>
</evidence>
<sequence>MTTTKSAPGQKERALIETTLHPGREGVGTVKRTILPGGLRVVTETMPTVRSVAVGMWVGIGSRDEAPEHMGATHFLEHLLFKGTPSRDAMEISASIEGIGGEINAFTAKEYTCYYARVLDEDLPVAVDVLADVVTSSLIDLDDVDAERGVILEEIAMHDDDPSDVVHEQFSAELYGDSPIGRPILGTVESINTLQRDRILEYYRRYYLPSRTVVSVAGNIRHEQVVELVAKAYGRAGALGGPAEAVPPRIEGPGVAPRSGVRVLDRPTEQANLVLGTTAMSRTDDRRFALGVLNAALGGGMSSRLFQEIREKRGLAYSAYSYTSAYADTGQFGIYVGCLPSKIDEVLKICRDEVARVVDQGISDEELVRGKGQMRGGLVLGLEDTGSRMSRIGKNELVYDELLSVDDVLARIDEVTPDEILAVARDVLKRPLTLAVIGPYGDKDFSSAIS</sequence>
<dbReference type="InterPro" id="IPR011249">
    <property type="entry name" value="Metalloenz_LuxS/M16"/>
</dbReference>
<comment type="caution">
    <text evidence="5">The sequence shown here is derived from an EMBL/GenBank/DDBJ whole genome shotgun (WGS) entry which is preliminary data.</text>
</comment>
<evidence type="ECO:0000259" key="4">
    <source>
        <dbReference type="Pfam" id="PF05193"/>
    </source>
</evidence>
<dbReference type="FunFam" id="3.30.830.10:FF:000008">
    <property type="entry name" value="Mitochondrial-processing peptidase subunit beta"/>
    <property type="match status" value="1"/>
</dbReference>
<protein>
    <submittedName>
        <fullName evidence="5">Putative Zn-dependent peptidase</fullName>
    </submittedName>
</protein>
<dbReference type="Pfam" id="PF05193">
    <property type="entry name" value="Peptidase_M16_C"/>
    <property type="match status" value="1"/>
</dbReference>
<dbReference type="EMBL" id="JACDUR010000001">
    <property type="protein sequence ID" value="MBA2888856.1"/>
    <property type="molecule type" value="Genomic_DNA"/>
</dbReference>
<feature type="domain" description="Peptidase M16 N-terminal" evidence="3">
    <location>
        <begin position="40"/>
        <end position="187"/>
    </location>
</feature>
<dbReference type="GO" id="GO:0004222">
    <property type="term" value="F:metalloendopeptidase activity"/>
    <property type="evidence" value="ECO:0007669"/>
    <property type="project" value="InterPro"/>
</dbReference>
<evidence type="ECO:0000313" key="6">
    <source>
        <dbReference type="Proteomes" id="UP000530928"/>
    </source>
</evidence>
<dbReference type="Pfam" id="PF00675">
    <property type="entry name" value="Peptidase_M16"/>
    <property type="match status" value="1"/>
</dbReference>
<evidence type="ECO:0000259" key="3">
    <source>
        <dbReference type="Pfam" id="PF00675"/>
    </source>
</evidence>
<organism evidence="5 6">
    <name type="scientific">Nonomuraea soli</name>
    <dbReference type="NCBI Taxonomy" id="1032476"/>
    <lineage>
        <taxon>Bacteria</taxon>
        <taxon>Bacillati</taxon>
        <taxon>Actinomycetota</taxon>
        <taxon>Actinomycetes</taxon>
        <taxon>Streptosporangiales</taxon>
        <taxon>Streptosporangiaceae</taxon>
        <taxon>Nonomuraea</taxon>
    </lineage>
</organism>
<proteinExistence type="inferred from homology"/>
<keyword evidence="6" id="KW-1185">Reference proteome</keyword>
<dbReference type="PANTHER" id="PTHR11851">
    <property type="entry name" value="METALLOPROTEASE"/>
    <property type="match status" value="1"/>
</dbReference>
<comment type="similarity">
    <text evidence="1 2">Belongs to the peptidase M16 family.</text>
</comment>
<reference evidence="5 6" key="1">
    <citation type="submission" date="2020-07" db="EMBL/GenBank/DDBJ databases">
        <title>Genomic Encyclopedia of Type Strains, Phase IV (KMG-IV): sequencing the most valuable type-strain genomes for metagenomic binning, comparative biology and taxonomic classification.</title>
        <authorList>
            <person name="Goeker M."/>
        </authorList>
    </citation>
    <scope>NUCLEOTIDE SEQUENCE [LARGE SCALE GENOMIC DNA]</scope>
    <source>
        <strain evidence="5 6">DSM 45533</strain>
    </source>
</reference>
<dbReference type="Proteomes" id="UP000530928">
    <property type="component" value="Unassembled WGS sequence"/>
</dbReference>
<dbReference type="GO" id="GO:0046872">
    <property type="term" value="F:metal ion binding"/>
    <property type="evidence" value="ECO:0007669"/>
    <property type="project" value="InterPro"/>
</dbReference>